<dbReference type="NCBIfam" id="TIGR00711">
    <property type="entry name" value="efflux_EmrB"/>
    <property type="match status" value="1"/>
</dbReference>
<feature type="transmembrane region" description="Helical" evidence="8">
    <location>
        <begin position="133"/>
        <end position="156"/>
    </location>
</feature>
<dbReference type="SUPFAM" id="SSF103473">
    <property type="entry name" value="MFS general substrate transporter"/>
    <property type="match status" value="1"/>
</dbReference>
<feature type="transmembrane region" description="Helical" evidence="8">
    <location>
        <begin position="76"/>
        <end position="102"/>
    </location>
</feature>
<dbReference type="InterPro" id="IPR036259">
    <property type="entry name" value="MFS_trans_sf"/>
</dbReference>
<dbReference type="Gene3D" id="1.20.1250.20">
    <property type="entry name" value="MFS general substrate transporter like domains"/>
    <property type="match status" value="1"/>
</dbReference>
<evidence type="ECO:0000313" key="11">
    <source>
        <dbReference type="Proteomes" id="UP000581688"/>
    </source>
</evidence>
<evidence type="ECO:0000256" key="8">
    <source>
        <dbReference type="SAM" id="Phobius"/>
    </source>
</evidence>
<feature type="transmembrane region" description="Helical" evidence="8">
    <location>
        <begin position="108"/>
        <end position="126"/>
    </location>
</feature>
<dbReference type="PANTHER" id="PTHR42718:SF9">
    <property type="entry name" value="MAJOR FACILITATOR SUPERFAMILY MULTIDRUG TRANSPORTER MFSC"/>
    <property type="match status" value="1"/>
</dbReference>
<protein>
    <submittedName>
        <fullName evidence="10">EmrB/QacA subfamily drug resistance transporter</fullName>
    </submittedName>
</protein>
<evidence type="ECO:0000256" key="6">
    <source>
        <dbReference type="ARBA" id="ARBA00022989"/>
    </source>
</evidence>
<evidence type="ECO:0000259" key="9">
    <source>
        <dbReference type="PROSITE" id="PS50850"/>
    </source>
</evidence>
<dbReference type="RefSeq" id="WP_174497317.1">
    <property type="nucleotide sequence ID" value="NZ_CADDWK010000013.1"/>
</dbReference>
<dbReference type="PANTHER" id="PTHR42718">
    <property type="entry name" value="MAJOR FACILITATOR SUPERFAMILY MULTIDRUG TRANSPORTER MFSC"/>
    <property type="match status" value="1"/>
</dbReference>
<feature type="transmembrane region" description="Helical" evidence="8">
    <location>
        <begin position="329"/>
        <end position="348"/>
    </location>
</feature>
<feature type="transmembrane region" description="Helical" evidence="8">
    <location>
        <begin position="266"/>
        <end position="289"/>
    </location>
</feature>
<feature type="domain" description="Major facilitator superfamily (MFS) profile" evidence="9">
    <location>
        <begin position="10"/>
        <end position="463"/>
    </location>
</feature>
<feature type="transmembrane region" description="Helical" evidence="8">
    <location>
        <begin position="226"/>
        <end position="245"/>
    </location>
</feature>
<dbReference type="Proteomes" id="UP000581688">
    <property type="component" value="Unassembled WGS sequence"/>
</dbReference>
<proteinExistence type="inferred from homology"/>
<gene>
    <name evidence="10" type="ORF">HNQ94_003353</name>
</gene>
<keyword evidence="11" id="KW-1185">Reference proteome</keyword>
<feature type="transmembrane region" description="Helical" evidence="8">
    <location>
        <begin position="43"/>
        <end position="64"/>
    </location>
</feature>
<evidence type="ECO:0000256" key="5">
    <source>
        <dbReference type="ARBA" id="ARBA00022692"/>
    </source>
</evidence>
<evidence type="ECO:0000313" key="10">
    <source>
        <dbReference type="EMBL" id="MBB6454864.1"/>
    </source>
</evidence>
<evidence type="ECO:0000256" key="4">
    <source>
        <dbReference type="ARBA" id="ARBA00022475"/>
    </source>
</evidence>
<keyword evidence="4" id="KW-1003">Cell membrane</keyword>
<sequence>MSKLPTKWLVVISVLFGTFTVILNNSMLNPILPHFIDIFNADAVSVGWVLTIFMVAMGMTMPITGYLGDRFGKKKIYIVGLILFTIGSIVGAVSQTLSLVIIARAIQGIAGGLMLPNAMALIFTAFPQNERGLAVGIYGIAAMVAPAIGPTIGGLMTEFLQWQFLFLINIPFAVVGIFISSKYLKPTKTKPNLKFDLVGFVLVTAGVGAILYALGRGSTWELLTQTSNIFLIIFGLIFIFIFVKYEWKQEQPLLDLSVFKVRTYRISIFITASASIGLFSGLFLLPLLMQEVYGYSLTETGLLFLPFAVCSGIFMTIGGKLLDLKGPKAVVPIGLGVMAVSTILLGFLDITSSYWYILFLNAVRGIGMGFGNMPATTAGMNAIPQHLVAQGSAMNNVLRQITSSFGIVCFAIYYEVRRAQVALASQIGPEEAALQAINEAFIVSGVILLITVPGAFLLKGTKEQEGKTASE</sequence>
<feature type="transmembrane region" description="Helical" evidence="8">
    <location>
        <begin position="162"/>
        <end position="181"/>
    </location>
</feature>
<keyword evidence="5 8" id="KW-0812">Transmembrane</keyword>
<dbReference type="AlphaFoldDB" id="A0A841Q985"/>
<accession>A0A841Q985</accession>
<name>A0A841Q985_9BACI</name>
<reference evidence="10 11" key="1">
    <citation type="submission" date="2020-08" db="EMBL/GenBank/DDBJ databases">
        <title>Genomic Encyclopedia of Type Strains, Phase IV (KMG-IV): sequencing the most valuable type-strain genomes for metagenomic binning, comparative biology and taxonomic classification.</title>
        <authorList>
            <person name="Goeker M."/>
        </authorList>
    </citation>
    <scope>NUCLEOTIDE SEQUENCE [LARGE SCALE GENOMIC DNA]</scope>
    <source>
        <strain evidence="10 11">DSM 19612</strain>
    </source>
</reference>
<evidence type="ECO:0000256" key="2">
    <source>
        <dbReference type="ARBA" id="ARBA00008537"/>
    </source>
</evidence>
<dbReference type="EMBL" id="JACHGH010000013">
    <property type="protein sequence ID" value="MBB6454864.1"/>
    <property type="molecule type" value="Genomic_DNA"/>
</dbReference>
<dbReference type="PRINTS" id="PR01036">
    <property type="entry name" value="TCRTETB"/>
</dbReference>
<comment type="subcellular location">
    <subcellularLocation>
        <location evidence="1">Cell membrane</location>
        <topology evidence="1">Multi-pass membrane protein</topology>
    </subcellularLocation>
</comment>
<dbReference type="GO" id="GO:0005886">
    <property type="term" value="C:plasma membrane"/>
    <property type="evidence" value="ECO:0007669"/>
    <property type="project" value="UniProtKB-SubCell"/>
</dbReference>
<evidence type="ECO:0000256" key="7">
    <source>
        <dbReference type="ARBA" id="ARBA00023136"/>
    </source>
</evidence>
<evidence type="ECO:0000256" key="3">
    <source>
        <dbReference type="ARBA" id="ARBA00022448"/>
    </source>
</evidence>
<keyword evidence="3" id="KW-0813">Transport</keyword>
<comment type="similarity">
    <text evidence="2">Belongs to the major facilitator superfamily. EmrB family.</text>
</comment>
<feature type="transmembrane region" description="Helical" evidence="8">
    <location>
        <begin position="436"/>
        <end position="458"/>
    </location>
</feature>
<dbReference type="Gene3D" id="1.20.1720.10">
    <property type="entry name" value="Multidrug resistance protein D"/>
    <property type="match status" value="1"/>
</dbReference>
<feature type="transmembrane region" description="Helical" evidence="8">
    <location>
        <begin position="7"/>
        <end position="23"/>
    </location>
</feature>
<dbReference type="PROSITE" id="PS50850">
    <property type="entry name" value="MFS"/>
    <property type="match status" value="1"/>
</dbReference>
<dbReference type="Pfam" id="PF07690">
    <property type="entry name" value="MFS_1"/>
    <property type="match status" value="1"/>
</dbReference>
<keyword evidence="6 8" id="KW-1133">Transmembrane helix</keyword>
<feature type="transmembrane region" description="Helical" evidence="8">
    <location>
        <begin position="193"/>
        <end position="214"/>
    </location>
</feature>
<organism evidence="10 11">
    <name type="scientific">Salirhabdus euzebyi</name>
    <dbReference type="NCBI Taxonomy" id="394506"/>
    <lineage>
        <taxon>Bacteria</taxon>
        <taxon>Bacillati</taxon>
        <taxon>Bacillota</taxon>
        <taxon>Bacilli</taxon>
        <taxon>Bacillales</taxon>
        <taxon>Bacillaceae</taxon>
        <taxon>Salirhabdus</taxon>
    </lineage>
</organism>
<keyword evidence="7 8" id="KW-0472">Membrane</keyword>
<dbReference type="InterPro" id="IPR020846">
    <property type="entry name" value="MFS_dom"/>
</dbReference>
<dbReference type="GO" id="GO:0022857">
    <property type="term" value="F:transmembrane transporter activity"/>
    <property type="evidence" value="ECO:0007669"/>
    <property type="project" value="InterPro"/>
</dbReference>
<evidence type="ECO:0000256" key="1">
    <source>
        <dbReference type="ARBA" id="ARBA00004651"/>
    </source>
</evidence>
<dbReference type="InterPro" id="IPR004638">
    <property type="entry name" value="EmrB-like"/>
</dbReference>
<dbReference type="CDD" id="cd17503">
    <property type="entry name" value="MFS_LmrB_MDR_like"/>
    <property type="match status" value="1"/>
</dbReference>
<dbReference type="InterPro" id="IPR011701">
    <property type="entry name" value="MFS"/>
</dbReference>
<comment type="caution">
    <text evidence="10">The sequence shown here is derived from an EMBL/GenBank/DDBJ whole genome shotgun (WGS) entry which is preliminary data.</text>
</comment>
<feature type="transmembrane region" description="Helical" evidence="8">
    <location>
        <begin position="301"/>
        <end position="322"/>
    </location>
</feature>